<evidence type="ECO:0000313" key="9">
    <source>
        <dbReference type="Proteomes" id="UP000178349"/>
    </source>
</evidence>
<comment type="caution">
    <text evidence="8">The sequence shown here is derived from an EMBL/GenBank/DDBJ whole genome shotgun (WGS) entry which is preliminary data.</text>
</comment>
<evidence type="ECO:0000256" key="1">
    <source>
        <dbReference type="ARBA" id="ARBA00004127"/>
    </source>
</evidence>
<gene>
    <name evidence="8" type="ORF">A2493_02205</name>
</gene>
<evidence type="ECO:0000256" key="6">
    <source>
        <dbReference type="ARBA" id="ARBA00023136"/>
    </source>
</evidence>
<feature type="transmembrane region" description="Helical" evidence="7">
    <location>
        <begin position="340"/>
        <end position="365"/>
    </location>
</feature>
<protein>
    <submittedName>
        <fullName evidence="8">Uncharacterized protein</fullName>
    </submittedName>
</protein>
<keyword evidence="3 7" id="KW-0812">Transmembrane</keyword>
<evidence type="ECO:0000256" key="4">
    <source>
        <dbReference type="ARBA" id="ARBA00022824"/>
    </source>
</evidence>
<dbReference type="GO" id="GO:0071763">
    <property type="term" value="P:nuclear membrane organization"/>
    <property type="evidence" value="ECO:0007669"/>
    <property type="project" value="TreeGrafter"/>
</dbReference>
<comment type="subcellular location">
    <subcellularLocation>
        <location evidence="1">Endomembrane system</location>
        <topology evidence="1">Multi-pass membrane protein</topology>
    </subcellularLocation>
    <subcellularLocation>
        <location evidence="2">Endoplasmic reticulum membrane</location>
    </subcellularLocation>
</comment>
<dbReference type="Pfam" id="PF07787">
    <property type="entry name" value="TMEM43"/>
    <property type="match status" value="1"/>
</dbReference>
<evidence type="ECO:0000256" key="2">
    <source>
        <dbReference type="ARBA" id="ARBA00004586"/>
    </source>
</evidence>
<dbReference type="PANTHER" id="PTHR13416">
    <property type="match status" value="1"/>
</dbReference>
<feature type="transmembrane region" description="Helical" evidence="7">
    <location>
        <begin position="377"/>
        <end position="399"/>
    </location>
</feature>
<keyword evidence="5 7" id="KW-1133">Transmembrane helix</keyword>
<accession>A0A1F6NRT0</accession>
<dbReference type="EMBL" id="MFQW01000007">
    <property type="protein sequence ID" value="OGH86652.1"/>
    <property type="molecule type" value="Genomic_DNA"/>
</dbReference>
<evidence type="ECO:0000256" key="7">
    <source>
        <dbReference type="SAM" id="Phobius"/>
    </source>
</evidence>
<evidence type="ECO:0000256" key="5">
    <source>
        <dbReference type="ARBA" id="ARBA00022989"/>
    </source>
</evidence>
<organism evidence="8 9">
    <name type="scientific">Candidatus Magasanikbacteria bacterium RIFOXYC12_FULL_33_11</name>
    <dbReference type="NCBI Taxonomy" id="1798701"/>
    <lineage>
        <taxon>Bacteria</taxon>
        <taxon>Candidatus Magasanikiibacteriota</taxon>
    </lineage>
</organism>
<keyword evidence="4" id="KW-0256">Endoplasmic reticulum</keyword>
<dbReference type="GO" id="GO:0006629">
    <property type="term" value="P:lipid metabolic process"/>
    <property type="evidence" value="ECO:0007669"/>
    <property type="project" value="TreeGrafter"/>
</dbReference>
<feature type="transmembrane region" description="Helical" evidence="7">
    <location>
        <begin position="31"/>
        <end position="48"/>
    </location>
</feature>
<keyword evidence="6 7" id="KW-0472">Membrane</keyword>
<evidence type="ECO:0000313" key="8">
    <source>
        <dbReference type="EMBL" id="OGH86652.1"/>
    </source>
</evidence>
<dbReference type="PANTHER" id="PTHR13416:SF2">
    <property type="entry name" value="TRANSMEMBRANE PROTEIN 43"/>
    <property type="match status" value="1"/>
</dbReference>
<evidence type="ECO:0000256" key="3">
    <source>
        <dbReference type="ARBA" id="ARBA00022692"/>
    </source>
</evidence>
<sequence>MPPIEPNNVVNSVTTTTKTGYFSRIGSSIKGIFFGFLIFIISFVVLYTNEGRVDKSDVASTAVEISATSLNNDPNLESKLVHLNGDLVTDNKISDGTYLRENNYLALTRKVEVYAWVEESSSKTKTNVGGSQTTETTYTYKKNWVAEAPDSSSFQEQKGHENVDKTLDSNTWYASNAKVGVYEVEPAKLTMPGYTEIALTKENTILPVVTVATTTVKTVPQNDLMKSLSASDEDLNAEFGTPAQVLEEVVVPEKVKNVVLNGNYIYVSEKNVSTPTIGDMRVSYSAVTSPVSVTLLGRLTGSKITAMTDAKTGVVLYRAFSGTFEDALGTLHGEYKTLLWILRLVGFLMMWIGLGMVLAPLSVLLDVLPIFGTISRSVVGLVTFLVALVLSIVTIIVSMVLHNPLVLILVIIAVGVYVFKLVKKAKQNTNLNTNSQQS</sequence>
<reference evidence="8 9" key="1">
    <citation type="journal article" date="2016" name="Nat. Commun.">
        <title>Thousands of microbial genomes shed light on interconnected biogeochemical processes in an aquifer system.</title>
        <authorList>
            <person name="Anantharaman K."/>
            <person name="Brown C.T."/>
            <person name="Hug L.A."/>
            <person name="Sharon I."/>
            <person name="Castelle C.J."/>
            <person name="Probst A.J."/>
            <person name="Thomas B.C."/>
            <person name="Singh A."/>
            <person name="Wilkins M.J."/>
            <person name="Karaoz U."/>
            <person name="Brodie E.L."/>
            <person name="Williams K.H."/>
            <person name="Hubbard S.S."/>
            <person name="Banfield J.F."/>
        </authorList>
    </citation>
    <scope>NUCLEOTIDE SEQUENCE [LARGE SCALE GENOMIC DNA]</scope>
</reference>
<dbReference type="AlphaFoldDB" id="A0A1F6NRT0"/>
<proteinExistence type="predicted"/>
<name>A0A1F6NRT0_9BACT</name>
<dbReference type="InterPro" id="IPR012430">
    <property type="entry name" value="TMEM43_fam"/>
</dbReference>
<feature type="transmembrane region" description="Helical" evidence="7">
    <location>
        <begin position="405"/>
        <end position="422"/>
    </location>
</feature>
<dbReference type="GO" id="GO:0012505">
    <property type="term" value="C:endomembrane system"/>
    <property type="evidence" value="ECO:0007669"/>
    <property type="project" value="UniProtKB-SubCell"/>
</dbReference>
<dbReference type="Proteomes" id="UP000178349">
    <property type="component" value="Unassembled WGS sequence"/>
</dbReference>